<organism evidence="1 2">
    <name type="scientific">Paramecium tetraurelia</name>
    <dbReference type="NCBI Taxonomy" id="5888"/>
    <lineage>
        <taxon>Eukaryota</taxon>
        <taxon>Sar</taxon>
        <taxon>Alveolata</taxon>
        <taxon>Ciliophora</taxon>
        <taxon>Intramacronucleata</taxon>
        <taxon>Oligohymenophorea</taxon>
        <taxon>Peniculida</taxon>
        <taxon>Parameciidae</taxon>
        <taxon>Paramecium</taxon>
    </lineage>
</organism>
<dbReference type="HOGENOM" id="CLU_1963843_0_0_1"/>
<gene>
    <name evidence="1" type="ORF">GSPATT00021066001</name>
</gene>
<sequence length="128" mass="15408">MIAISYLLIYDFVSTKLTVPEVWSMLGYVSAALAKLQQQKQHYNNINPKGIFRVYTIEQLYVYKLEDPFLFHNQIMKNFCSPIFYYSIRLELFQNYTNLIIIIRYDQQREFKKLEIKMLITLQDSSRT</sequence>
<dbReference type="Proteomes" id="UP000000600">
    <property type="component" value="Unassembled WGS sequence"/>
</dbReference>
<dbReference type="AlphaFoldDB" id="A0DWK6"/>
<proteinExistence type="predicted"/>
<evidence type="ECO:0000313" key="1">
    <source>
        <dbReference type="EMBL" id="CAK87423.1"/>
    </source>
</evidence>
<name>A0DWK6_PARTE</name>
<dbReference type="InParanoid" id="A0DWK6"/>
<dbReference type="GeneID" id="5040605"/>
<keyword evidence="2" id="KW-1185">Reference proteome</keyword>
<dbReference type="RefSeq" id="XP_001454820.1">
    <property type="nucleotide sequence ID" value="XM_001454783.1"/>
</dbReference>
<dbReference type="EMBL" id="CT868618">
    <property type="protein sequence ID" value="CAK87423.1"/>
    <property type="molecule type" value="Genomic_DNA"/>
</dbReference>
<reference evidence="1 2" key="1">
    <citation type="journal article" date="2006" name="Nature">
        <title>Global trends of whole-genome duplications revealed by the ciliate Paramecium tetraurelia.</title>
        <authorList>
            <consortium name="Genoscope"/>
            <person name="Aury J.-M."/>
            <person name="Jaillon O."/>
            <person name="Duret L."/>
            <person name="Noel B."/>
            <person name="Jubin C."/>
            <person name="Porcel B.M."/>
            <person name="Segurens B."/>
            <person name="Daubin V."/>
            <person name="Anthouard V."/>
            <person name="Aiach N."/>
            <person name="Arnaiz O."/>
            <person name="Billaut A."/>
            <person name="Beisson J."/>
            <person name="Blanc I."/>
            <person name="Bouhouche K."/>
            <person name="Camara F."/>
            <person name="Duharcourt S."/>
            <person name="Guigo R."/>
            <person name="Gogendeau D."/>
            <person name="Katinka M."/>
            <person name="Keller A.-M."/>
            <person name="Kissmehl R."/>
            <person name="Klotz C."/>
            <person name="Koll F."/>
            <person name="Le Moue A."/>
            <person name="Lepere C."/>
            <person name="Malinsky S."/>
            <person name="Nowacki M."/>
            <person name="Nowak J.K."/>
            <person name="Plattner H."/>
            <person name="Poulain J."/>
            <person name="Ruiz F."/>
            <person name="Serrano V."/>
            <person name="Zagulski M."/>
            <person name="Dessen P."/>
            <person name="Betermier M."/>
            <person name="Weissenbach J."/>
            <person name="Scarpelli C."/>
            <person name="Schachter V."/>
            <person name="Sperling L."/>
            <person name="Meyer E."/>
            <person name="Cohen J."/>
            <person name="Wincker P."/>
        </authorList>
    </citation>
    <scope>NUCLEOTIDE SEQUENCE [LARGE SCALE GENOMIC DNA]</scope>
    <source>
        <strain evidence="1 2">Stock d4-2</strain>
    </source>
</reference>
<protein>
    <submittedName>
        <fullName evidence="1">Uncharacterized protein</fullName>
    </submittedName>
</protein>
<dbReference type="KEGG" id="ptm:GSPATT00021066001"/>
<evidence type="ECO:0000313" key="2">
    <source>
        <dbReference type="Proteomes" id="UP000000600"/>
    </source>
</evidence>
<accession>A0DWK6</accession>